<dbReference type="PANTHER" id="PTHR33395:SF22">
    <property type="entry name" value="REVERSE TRANSCRIPTASE DOMAIN-CONTAINING PROTEIN"/>
    <property type="match status" value="1"/>
</dbReference>
<dbReference type="PANTHER" id="PTHR33395">
    <property type="entry name" value="TRANSCRIPTASE, PUTATIVE-RELATED-RELATED"/>
    <property type="match status" value="1"/>
</dbReference>
<protein>
    <recommendedName>
        <fullName evidence="3">Endonuclease/exonuclease/phosphatase domain-containing protein</fullName>
    </recommendedName>
</protein>
<proteinExistence type="predicted"/>
<dbReference type="SUPFAM" id="SSF56219">
    <property type="entry name" value="DNase I-like"/>
    <property type="match status" value="1"/>
</dbReference>
<evidence type="ECO:0000313" key="1">
    <source>
        <dbReference type="EMBL" id="CAH3121496.1"/>
    </source>
</evidence>
<accession>A0ABN8NXR7</accession>
<comment type="caution">
    <text evidence="1">The sequence shown here is derived from an EMBL/GenBank/DDBJ whole genome shotgun (WGS) entry which is preliminary data.</text>
</comment>
<sequence>MDHRLYRELSSSDDTWYCTNCSFPFNFTDSFFEEPVTSEEAPVTITLESNPTDNVTTGRQSLFPKVLVLNARSIRNKVFDLQALLLTDCVDITALTETWLDDNFLDSELHLNDYNIFRKDRSNRCGGGVLLAIKDQISCIHRTDLETESEMLALEIYPNPTCSILLEVFYRPPNADESFLSDFRYFLDKYSGTGLTNLVVVGDFNFPNID</sequence>
<evidence type="ECO:0000313" key="2">
    <source>
        <dbReference type="Proteomes" id="UP001159405"/>
    </source>
</evidence>
<evidence type="ECO:0008006" key="3">
    <source>
        <dbReference type="Google" id="ProtNLM"/>
    </source>
</evidence>
<dbReference type="Proteomes" id="UP001159405">
    <property type="component" value="Unassembled WGS sequence"/>
</dbReference>
<dbReference type="EMBL" id="CALNXK010000036">
    <property type="protein sequence ID" value="CAH3121496.1"/>
    <property type="molecule type" value="Genomic_DNA"/>
</dbReference>
<dbReference type="Gene3D" id="3.60.10.10">
    <property type="entry name" value="Endonuclease/exonuclease/phosphatase"/>
    <property type="match status" value="1"/>
</dbReference>
<reference evidence="1 2" key="1">
    <citation type="submission" date="2022-05" db="EMBL/GenBank/DDBJ databases">
        <authorList>
            <consortium name="Genoscope - CEA"/>
            <person name="William W."/>
        </authorList>
    </citation>
    <scope>NUCLEOTIDE SEQUENCE [LARGE SCALE GENOMIC DNA]</scope>
</reference>
<organism evidence="1 2">
    <name type="scientific">Porites lobata</name>
    <dbReference type="NCBI Taxonomy" id="104759"/>
    <lineage>
        <taxon>Eukaryota</taxon>
        <taxon>Metazoa</taxon>
        <taxon>Cnidaria</taxon>
        <taxon>Anthozoa</taxon>
        <taxon>Hexacorallia</taxon>
        <taxon>Scleractinia</taxon>
        <taxon>Fungiina</taxon>
        <taxon>Poritidae</taxon>
        <taxon>Porites</taxon>
    </lineage>
</organism>
<keyword evidence="2" id="KW-1185">Reference proteome</keyword>
<name>A0ABN8NXR7_9CNID</name>
<gene>
    <name evidence="1" type="ORF">PLOB_00028754</name>
</gene>
<dbReference type="InterPro" id="IPR036691">
    <property type="entry name" value="Endo/exonu/phosph_ase_sf"/>
</dbReference>